<dbReference type="AlphaFoldDB" id="A0A9Q3CCQ2"/>
<keyword evidence="2" id="KW-0812">Transmembrane</keyword>
<sequence>MAFFFTVPSLGSLPLAQRSQVFVSFVSRSNPATKPLRRPDEIAEIVGEEEWHIRTIALWKHFARYTWPKLLRVYLAIAFVVSILGPICTNVIINRIIFGDLDALRLDATNTEIKQRVVIIRRAHVANFLAIFLTMIIVWAPYFTHRTIAKKRLSALLNSFNEADAAKGNVQALVWACDRASTFQANAVISVQLPVAFVSANQPTAFHQAAYLPAYIQKTPSQFPPPIYGGQLNQNTGPTYHPPDGPPPLDHDIKAQWPAHEKA</sequence>
<keyword evidence="2" id="KW-0472">Membrane</keyword>
<dbReference type="EMBL" id="AVOT02006040">
    <property type="protein sequence ID" value="MBW0480613.1"/>
    <property type="molecule type" value="Genomic_DNA"/>
</dbReference>
<protein>
    <submittedName>
        <fullName evidence="3">Uncharacterized protein</fullName>
    </submittedName>
</protein>
<accession>A0A9Q3CCQ2</accession>
<evidence type="ECO:0000256" key="2">
    <source>
        <dbReference type="SAM" id="Phobius"/>
    </source>
</evidence>
<keyword evidence="2" id="KW-1133">Transmembrane helix</keyword>
<feature type="compositionally biased region" description="Basic and acidic residues" evidence="1">
    <location>
        <begin position="249"/>
        <end position="263"/>
    </location>
</feature>
<dbReference type="OrthoDB" id="2504001at2759"/>
<comment type="caution">
    <text evidence="3">The sequence shown here is derived from an EMBL/GenBank/DDBJ whole genome shotgun (WGS) entry which is preliminary data.</text>
</comment>
<evidence type="ECO:0000256" key="1">
    <source>
        <dbReference type="SAM" id="MobiDB-lite"/>
    </source>
</evidence>
<evidence type="ECO:0000313" key="3">
    <source>
        <dbReference type="EMBL" id="MBW0480613.1"/>
    </source>
</evidence>
<proteinExistence type="predicted"/>
<keyword evidence="4" id="KW-1185">Reference proteome</keyword>
<name>A0A9Q3CCQ2_9BASI</name>
<organism evidence="3 4">
    <name type="scientific">Austropuccinia psidii MF-1</name>
    <dbReference type="NCBI Taxonomy" id="1389203"/>
    <lineage>
        <taxon>Eukaryota</taxon>
        <taxon>Fungi</taxon>
        <taxon>Dikarya</taxon>
        <taxon>Basidiomycota</taxon>
        <taxon>Pucciniomycotina</taxon>
        <taxon>Pucciniomycetes</taxon>
        <taxon>Pucciniales</taxon>
        <taxon>Sphaerophragmiaceae</taxon>
        <taxon>Austropuccinia</taxon>
    </lineage>
</organism>
<gene>
    <name evidence="3" type="ORF">O181_020328</name>
</gene>
<reference evidence="3" key="1">
    <citation type="submission" date="2021-03" db="EMBL/GenBank/DDBJ databases">
        <title>Draft genome sequence of rust myrtle Austropuccinia psidii MF-1, a brazilian biotype.</title>
        <authorList>
            <person name="Quecine M.C."/>
            <person name="Pachon D.M.R."/>
            <person name="Bonatelli M.L."/>
            <person name="Correr F.H."/>
            <person name="Franceschini L.M."/>
            <person name="Leite T.F."/>
            <person name="Margarido G.R.A."/>
            <person name="Almeida C.A."/>
            <person name="Ferrarezi J.A."/>
            <person name="Labate C.A."/>
        </authorList>
    </citation>
    <scope>NUCLEOTIDE SEQUENCE</scope>
    <source>
        <strain evidence="3">MF-1</strain>
    </source>
</reference>
<feature type="transmembrane region" description="Helical" evidence="2">
    <location>
        <begin position="125"/>
        <end position="143"/>
    </location>
</feature>
<feature type="region of interest" description="Disordered" evidence="1">
    <location>
        <begin position="226"/>
        <end position="263"/>
    </location>
</feature>
<feature type="transmembrane region" description="Helical" evidence="2">
    <location>
        <begin position="73"/>
        <end position="93"/>
    </location>
</feature>
<evidence type="ECO:0000313" key="4">
    <source>
        <dbReference type="Proteomes" id="UP000765509"/>
    </source>
</evidence>
<dbReference type="Proteomes" id="UP000765509">
    <property type="component" value="Unassembled WGS sequence"/>
</dbReference>